<name>A0A1H6QFM3_9BACT</name>
<proteinExistence type="predicted"/>
<accession>A0A1H6QFM3</accession>
<gene>
    <name evidence="1" type="ORF">SAMN04487995_0178</name>
</gene>
<evidence type="ECO:0000313" key="1">
    <source>
        <dbReference type="EMBL" id="SEI37772.1"/>
    </source>
</evidence>
<keyword evidence="2" id="KW-1185">Reference proteome</keyword>
<sequence length="46" mass="5704">METPIVDFKLEMPQLAKYLWLSERRLDEMGFNLVELTRIKWKRTNY</sequence>
<dbReference type="EMBL" id="FNXY01000001">
    <property type="protein sequence ID" value="SEI37772.1"/>
    <property type="molecule type" value="Genomic_DNA"/>
</dbReference>
<organism evidence="1 2">
    <name type="scientific">Dyadobacter koreensis</name>
    <dbReference type="NCBI Taxonomy" id="408657"/>
    <lineage>
        <taxon>Bacteria</taxon>
        <taxon>Pseudomonadati</taxon>
        <taxon>Bacteroidota</taxon>
        <taxon>Cytophagia</taxon>
        <taxon>Cytophagales</taxon>
        <taxon>Spirosomataceae</taxon>
        <taxon>Dyadobacter</taxon>
    </lineage>
</organism>
<evidence type="ECO:0000313" key="2">
    <source>
        <dbReference type="Proteomes" id="UP000199532"/>
    </source>
</evidence>
<dbReference type="STRING" id="408657.SAMN04487995_0178"/>
<dbReference type="AlphaFoldDB" id="A0A1H6QFM3"/>
<protein>
    <submittedName>
        <fullName evidence="1">Uncharacterized protein</fullName>
    </submittedName>
</protein>
<dbReference type="Proteomes" id="UP000199532">
    <property type="component" value="Unassembled WGS sequence"/>
</dbReference>
<reference evidence="1 2" key="1">
    <citation type="submission" date="2016-10" db="EMBL/GenBank/DDBJ databases">
        <authorList>
            <person name="de Groot N.N."/>
        </authorList>
    </citation>
    <scope>NUCLEOTIDE SEQUENCE [LARGE SCALE GENOMIC DNA]</scope>
    <source>
        <strain evidence="1 2">DSM 19938</strain>
    </source>
</reference>